<dbReference type="PANTHER" id="PTHR22942:SF47">
    <property type="entry name" value="DNA REPAIR AND RECOMBINATION PROTEIN RADB"/>
    <property type="match status" value="1"/>
</dbReference>
<accession>T0Y7E8</accession>
<evidence type="ECO:0000256" key="2">
    <source>
        <dbReference type="ARBA" id="ARBA00022840"/>
    </source>
</evidence>
<name>T0Y7E8_9ZZZZ</name>
<gene>
    <name evidence="4" type="ORF">B1B_18780</name>
</gene>
<reference evidence="4" key="1">
    <citation type="submission" date="2013-08" db="EMBL/GenBank/DDBJ databases">
        <authorList>
            <person name="Mendez C."/>
            <person name="Richter M."/>
            <person name="Ferrer M."/>
            <person name="Sanchez J."/>
        </authorList>
    </citation>
    <scope>NUCLEOTIDE SEQUENCE</scope>
</reference>
<dbReference type="GO" id="GO:0006281">
    <property type="term" value="P:DNA repair"/>
    <property type="evidence" value="ECO:0007669"/>
    <property type="project" value="InterPro"/>
</dbReference>
<dbReference type="GO" id="GO:0005524">
    <property type="term" value="F:ATP binding"/>
    <property type="evidence" value="ECO:0007669"/>
    <property type="project" value="UniProtKB-KW"/>
</dbReference>
<dbReference type="GO" id="GO:0140664">
    <property type="term" value="F:ATP-dependent DNA damage sensor activity"/>
    <property type="evidence" value="ECO:0007669"/>
    <property type="project" value="InterPro"/>
</dbReference>
<organism evidence="4">
    <name type="scientific">mine drainage metagenome</name>
    <dbReference type="NCBI Taxonomy" id="410659"/>
    <lineage>
        <taxon>unclassified sequences</taxon>
        <taxon>metagenomes</taxon>
        <taxon>ecological metagenomes</taxon>
    </lineage>
</organism>
<protein>
    <submittedName>
        <fullName evidence="4">DNA repair and recombination protein RadB</fullName>
    </submittedName>
</protein>
<dbReference type="GO" id="GO:0003677">
    <property type="term" value="F:DNA binding"/>
    <property type="evidence" value="ECO:0007669"/>
    <property type="project" value="InterPro"/>
</dbReference>
<evidence type="ECO:0000259" key="3">
    <source>
        <dbReference type="PROSITE" id="PS50162"/>
    </source>
</evidence>
<dbReference type="InterPro" id="IPR027417">
    <property type="entry name" value="P-loop_NTPase"/>
</dbReference>
<evidence type="ECO:0000313" key="4">
    <source>
        <dbReference type="EMBL" id="EQD29068.1"/>
    </source>
</evidence>
<reference evidence="4" key="2">
    <citation type="journal article" date="2014" name="ISME J.">
        <title>Microbial stratification in low pH oxic and suboxic macroscopic growths along an acid mine drainage.</title>
        <authorList>
            <person name="Mendez-Garcia C."/>
            <person name="Mesa V."/>
            <person name="Sprenger R.R."/>
            <person name="Richter M."/>
            <person name="Diez M.S."/>
            <person name="Solano J."/>
            <person name="Bargiela R."/>
            <person name="Golyshina O.V."/>
            <person name="Manteca A."/>
            <person name="Ramos J.L."/>
            <person name="Gallego J.R."/>
            <person name="Llorente I."/>
            <person name="Martins Dos Santos V.A."/>
            <person name="Jensen O.N."/>
            <person name="Pelaez A.I."/>
            <person name="Sanchez J."/>
            <person name="Ferrer M."/>
        </authorList>
    </citation>
    <scope>NUCLEOTIDE SEQUENCE</scope>
</reference>
<evidence type="ECO:0000256" key="1">
    <source>
        <dbReference type="ARBA" id="ARBA00022741"/>
    </source>
</evidence>
<feature type="domain" description="RecA family profile 1" evidence="3">
    <location>
        <begin position="9"/>
        <end position="120"/>
    </location>
</feature>
<dbReference type="SUPFAM" id="SSF52540">
    <property type="entry name" value="P-loop containing nucleoside triphosphate hydrolases"/>
    <property type="match status" value="1"/>
</dbReference>
<proteinExistence type="predicted"/>
<dbReference type="InterPro" id="IPR013632">
    <property type="entry name" value="Rad51_C"/>
</dbReference>
<dbReference type="InterPro" id="IPR020588">
    <property type="entry name" value="RecA_ATP-bd"/>
</dbReference>
<dbReference type="PROSITE" id="PS50162">
    <property type="entry name" value="RECA_2"/>
    <property type="match status" value="1"/>
</dbReference>
<dbReference type="Pfam" id="PF08423">
    <property type="entry name" value="Rad51"/>
    <property type="match status" value="1"/>
</dbReference>
<dbReference type="PANTHER" id="PTHR22942">
    <property type="entry name" value="RECA/RAD51/RADA DNA STRAND-PAIRING FAMILY MEMBER"/>
    <property type="match status" value="1"/>
</dbReference>
<dbReference type="EMBL" id="AUZY01012593">
    <property type="protein sequence ID" value="EQD29068.1"/>
    <property type="molecule type" value="Genomic_DNA"/>
</dbReference>
<sequence length="120" mass="13318">MQKIELNESPGRSPVGLGCLDSFLNGGLEHGVITELFGEGGSGKTNICMQFAIHTASQGRRVFYLDSEGFSIERFRQMSVARSDIYDNIALFRLNSLEDQELSLLKVHKLMEKVKSPGHS</sequence>
<keyword evidence="2" id="KW-0067">ATP-binding</keyword>
<comment type="caution">
    <text evidence="4">The sequence shown here is derived from an EMBL/GenBank/DDBJ whole genome shotgun (WGS) entry which is preliminary data.</text>
</comment>
<dbReference type="Gene3D" id="3.40.50.300">
    <property type="entry name" value="P-loop containing nucleotide triphosphate hydrolases"/>
    <property type="match status" value="1"/>
</dbReference>
<keyword evidence="1" id="KW-0547">Nucleotide-binding</keyword>
<dbReference type="AlphaFoldDB" id="T0Y7E8"/>